<feature type="transmembrane region" description="Helical" evidence="1">
    <location>
        <begin position="202"/>
        <end position="224"/>
    </location>
</feature>
<dbReference type="AlphaFoldDB" id="A0A1F7F2J5"/>
<dbReference type="InterPro" id="IPR050860">
    <property type="entry name" value="FeoB_GTPase"/>
</dbReference>
<feature type="transmembrane region" description="Helical" evidence="1">
    <location>
        <begin position="277"/>
        <end position="303"/>
    </location>
</feature>
<dbReference type="InterPro" id="IPR006073">
    <property type="entry name" value="GTP-bd"/>
</dbReference>
<dbReference type="GO" id="GO:0015093">
    <property type="term" value="F:ferrous iron transmembrane transporter activity"/>
    <property type="evidence" value="ECO:0007669"/>
    <property type="project" value="InterPro"/>
</dbReference>
<dbReference type="Pfam" id="PF02421">
    <property type="entry name" value="FeoB_N"/>
    <property type="match status" value="1"/>
</dbReference>
<dbReference type="PRINTS" id="PR00326">
    <property type="entry name" value="GTP1OBG"/>
</dbReference>
<dbReference type="EMBL" id="MFYX01000139">
    <property type="protein sequence ID" value="OGK00861.1"/>
    <property type="molecule type" value="Genomic_DNA"/>
</dbReference>
<keyword evidence="1" id="KW-0472">Membrane</keyword>
<dbReference type="InterPro" id="IPR027417">
    <property type="entry name" value="P-loop_NTPase"/>
</dbReference>
<evidence type="ECO:0000313" key="3">
    <source>
        <dbReference type="EMBL" id="OGK00861.1"/>
    </source>
</evidence>
<organism evidence="3 4">
    <name type="scientific">Candidatus Raymondbacteria bacterium RIFOXYD12_FULL_49_13</name>
    <dbReference type="NCBI Taxonomy" id="1817890"/>
    <lineage>
        <taxon>Bacteria</taxon>
        <taxon>Raymondiibacteriota</taxon>
    </lineage>
</organism>
<protein>
    <recommendedName>
        <fullName evidence="2">FeoB-type G domain-containing protein</fullName>
    </recommendedName>
</protein>
<feature type="transmembrane region" description="Helical" evidence="1">
    <location>
        <begin position="516"/>
        <end position="537"/>
    </location>
</feature>
<dbReference type="SUPFAM" id="SSF52540">
    <property type="entry name" value="P-loop containing nucleoside triphosphate hydrolases"/>
    <property type="match status" value="1"/>
</dbReference>
<feature type="domain" description="FeoB-type G" evidence="2">
    <location>
        <begin position="5"/>
        <end position="165"/>
    </location>
</feature>
<feature type="transmembrane region" description="Helical" evidence="1">
    <location>
        <begin position="549"/>
        <end position="568"/>
    </location>
</feature>
<evidence type="ECO:0000313" key="4">
    <source>
        <dbReference type="Proteomes" id="UP000179243"/>
    </source>
</evidence>
<comment type="caution">
    <text evidence="3">The sequence shown here is derived from an EMBL/GenBank/DDBJ whole genome shotgun (WGS) entry which is preliminary data.</text>
</comment>
<evidence type="ECO:0000256" key="1">
    <source>
        <dbReference type="SAM" id="Phobius"/>
    </source>
</evidence>
<dbReference type="Gene3D" id="3.40.50.300">
    <property type="entry name" value="P-loop containing nucleotide triphosphate hydrolases"/>
    <property type="match status" value="1"/>
</dbReference>
<dbReference type="Proteomes" id="UP000179243">
    <property type="component" value="Unassembled WGS sequence"/>
</dbReference>
<dbReference type="PANTHER" id="PTHR43185:SF2">
    <property type="entry name" value="FERROUS IRON TRANSPORT PROTEIN B"/>
    <property type="match status" value="1"/>
</dbReference>
<gene>
    <name evidence="3" type="ORF">A2519_08000</name>
</gene>
<dbReference type="PANTHER" id="PTHR43185">
    <property type="entry name" value="FERROUS IRON TRANSPORT PROTEIN B"/>
    <property type="match status" value="1"/>
</dbReference>
<feature type="transmembrane region" description="Helical" evidence="1">
    <location>
        <begin position="440"/>
        <end position="461"/>
    </location>
</feature>
<feature type="transmembrane region" description="Helical" evidence="1">
    <location>
        <begin position="357"/>
        <end position="379"/>
    </location>
</feature>
<dbReference type="PROSITE" id="PS51711">
    <property type="entry name" value="G_FEOB"/>
    <property type="match status" value="1"/>
</dbReference>
<dbReference type="GO" id="GO:0005525">
    <property type="term" value="F:GTP binding"/>
    <property type="evidence" value="ECO:0007669"/>
    <property type="project" value="InterPro"/>
</dbReference>
<dbReference type="InterPro" id="IPR011642">
    <property type="entry name" value="Gate_dom"/>
</dbReference>
<proteinExistence type="predicted"/>
<keyword evidence="1" id="KW-0812">Transmembrane</keyword>
<keyword evidence="1" id="KW-1133">Transmembrane helix</keyword>
<feature type="transmembrane region" description="Helical" evidence="1">
    <location>
        <begin position="323"/>
        <end position="345"/>
    </location>
</feature>
<feature type="transmembrane region" description="Helical" evidence="1">
    <location>
        <begin position="473"/>
        <end position="496"/>
    </location>
</feature>
<reference evidence="3 4" key="1">
    <citation type="journal article" date="2016" name="Nat. Commun.">
        <title>Thousands of microbial genomes shed light on interconnected biogeochemical processes in an aquifer system.</title>
        <authorList>
            <person name="Anantharaman K."/>
            <person name="Brown C.T."/>
            <person name="Hug L.A."/>
            <person name="Sharon I."/>
            <person name="Castelle C.J."/>
            <person name="Probst A.J."/>
            <person name="Thomas B.C."/>
            <person name="Singh A."/>
            <person name="Wilkins M.J."/>
            <person name="Karaoz U."/>
            <person name="Brodie E.L."/>
            <person name="Williams K.H."/>
            <person name="Hubbard S.S."/>
            <person name="Banfield J.F."/>
        </authorList>
    </citation>
    <scope>NUCLEOTIDE SEQUENCE [LARGE SCALE GENOMIC DNA]</scope>
</reference>
<evidence type="ECO:0000259" key="2">
    <source>
        <dbReference type="PROSITE" id="PS51711"/>
    </source>
</evidence>
<feature type="transmembrane region" description="Helical" evidence="1">
    <location>
        <begin position="385"/>
        <end position="406"/>
    </location>
</feature>
<name>A0A1F7F2J5_UNCRA</name>
<dbReference type="GO" id="GO:0005886">
    <property type="term" value="C:plasma membrane"/>
    <property type="evidence" value="ECO:0007669"/>
    <property type="project" value="TreeGrafter"/>
</dbReference>
<dbReference type="InterPro" id="IPR030389">
    <property type="entry name" value="G_FEOB_dom"/>
</dbReference>
<dbReference type="Pfam" id="PF07664">
    <property type="entry name" value="FeoB_C"/>
    <property type="match status" value="1"/>
</dbReference>
<sequence length="576" mass="62986">MEKTAPSVLIAGNPNVGKSLLFSRITGLGVITSNYSGTTVGVKTGHFSHKNTGYKLVDMPGLYSLDVETSAEQETVKLLDDCDMIINVVDATNLERNLNMTLQLAEKRIPMVICLNFWDETIHKGIAIDHAHLAKVLGAPVIPVSALQNTGIRELLEALDHAAVPAYAETPDNRWAAIGGIISQVQKLSHRHHTLLEILSDFTLHPAGGLVSALLMLVLTFWGIRTIGETLINQVLTPLFDHYYLPAVLKLIAAIPWELAQTLLVGQGNDIMRSFGILTTGIYISVVLVFPYFLAFYLIFGILEDFGFLPRLAVTFDSFFHRIGLHGYSSIPVMLGLGCKVPAFMATRMLATKREKVLTYTLIIMSAPCMPQSAMIFSIGMRHSGAAIAAVFGTLLVVALVTNLLLNRLMKGVPPDLFMEIPSYRMPSLILMARKLQLRIGSYFLETIPMIIIGVFIINIIDTVGALQTISQSLGRTLAVILSLPEEMATVVILGFLRKDVSIAMLAPFDMTTRQFVVASVFLVLYLPCIASFFSLIREAGPAQALKVVGLTFTSAVGVALALNWAFLAHQYISLK</sequence>
<dbReference type="InterPro" id="IPR011640">
    <property type="entry name" value="Fe2_transport_prot_B_C"/>
</dbReference>
<dbReference type="InterPro" id="IPR005225">
    <property type="entry name" value="Small_GTP-bd"/>
</dbReference>
<dbReference type="NCBIfam" id="TIGR00231">
    <property type="entry name" value="small_GTP"/>
    <property type="match status" value="1"/>
</dbReference>
<accession>A0A1F7F2J5</accession>
<dbReference type="CDD" id="cd01879">
    <property type="entry name" value="FeoB"/>
    <property type="match status" value="1"/>
</dbReference>
<dbReference type="Pfam" id="PF07670">
    <property type="entry name" value="Gate"/>
    <property type="match status" value="2"/>
</dbReference>